<keyword evidence="6" id="KW-1185">Reference proteome</keyword>
<dbReference type="SMART" id="SM00866">
    <property type="entry name" value="UTRA"/>
    <property type="match status" value="1"/>
</dbReference>
<evidence type="ECO:0000256" key="3">
    <source>
        <dbReference type="ARBA" id="ARBA00023163"/>
    </source>
</evidence>
<dbReference type="Pfam" id="PF07702">
    <property type="entry name" value="UTRA"/>
    <property type="match status" value="1"/>
</dbReference>
<dbReference type="GO" id="GO:0003677">
    <property type="term" value="F:DNA binding"/>
    <property type="evidence" value="ECO:0007669"/>
    <property type="project" value="UniProtKB-KW"/>
</dbReference>
<dbReference type="SUPFAM" id="SSF46785">
    <property type="entry name" value="Winged helix' DNA-binding domain"/>
    <property type="match status" value="1"/>
</dbReference>
<keyword evidence="3" id="KW-0804">Transcription</keyword>
<dbReference type="GO" id="GO:0045892">
    <property type="term" value="P:negative regulation of DNA-templated transcription"/>
    <property type="evidence" value="ECO:0007669"/>
    <property type="project" value="TreeGrafter"/>
</dbReference>
<keyword evidence="2" id="KW-0238">DNA-binding</keyword>
<dbReference type="InterPro" id="IPR000524">
    <property type="entry name" value="Tscrpt_reg_HTH_GntR"/>
</dbReference>
<dbReference type="SUPFAM" id="SSF64288">
    <property type="entry name" value="Chorismate lyase-like"/>
    <property type="match status" value="1"/>
</dbReference>
<keyword evidence="1" id="KW-0805">Transcription regulation</keyword>
<gene>
    <name evidence="5" type="primary">phnR</name>
    <name evidence="5" type="ORF">LNL84_08105</name>
</gene>
<dbReference type="Pfam" id="PF00392">
    <property type="entry name" value="GntR"/>
    <property type="match status" value="1"/>
</dbReference>
<dbReference type="InterPro" id="IPR050679">
    <property type="entry name" value="Bact_HTH_transcr_reg"/>
</dbReference>
<dbReference type="CDD" id="cd07377">
    <property type="entry name" value="WHTH_GntR"/>
    <property type="match status" value="1"/>
</dbReference>
<dbReference type="PANTHER" id="PTHR44846">
    <property type="entry name" value="MANNOSYL-D-GLYCERATE TRANSPORT/METABOLISM SYSTEM REPRESSOR MNGR-RELATED"/>
    <property type="match status" value="1"/>
</dbReference>
<dbReference type="InterPro" id="IPR028978">
    <property type="entry name" value="Chorismate_lyase_/UTRA_dom_sf"/>
</dbReference>
<dbReference type="PROSITE" id="PS50949">
    <property type="entry name" value="HTH_GNTR"/>
    <property type="match status" value="1"/>
</dbReference>
<evidence type="ECO:0000259" key="4">
    <source>
        <dbReference type="PROSITE" id="PS50949"/>
    </source>
</evidence>
<dbReference type="GO" id="GO:0003700">
    <property type="term" value="F:DNA-binding transcription factor activity"/>
    <property type="evidence" value="ECO:0007669"/>
    <property type="project" value="InterPro"/>
</dbReference>
<dbReference type="InterPro" id="IPR036390">
    <property type="entry name" value="WH_DNA-bd_sf"/>
</dbReference>
<dbReference type="PRINTS" id="PR00035">
    <property type="entry name" value="HTHGNTR"/>
</dbReference>
<evidence type="ECO:0000256" key="1">
    <source>
        <dbReference type="ARBA" id="ARBA00023015"/>
    </source>
</evidence>
<proteinExistence type="predicted"/>
<sequence>MHYVKIKDALVEQIESGLLLPGKKLPPERKLAEAFDTTRVTLREALSILEAQGVIFREDRRGWFISPPRLKYDPAQPLPFNELALSQNRKPTVEVLSATTAMASKQATSSLKLAPFSDVHCLNRVRYLEQRPIAYVTSYIKTDMFPELLSHDLSSSLTSILRTNYATRYANVQYRIVTTSLIGEVSQALRTTSGVPAILVERVHRNAQGDLVDCHFEYWRHDAISIESMAQRNQ</sequence>
<accession>A0A9X2AYK7</accession>
<evidence type="ECO:0000313" key="6">
    <source>
        <dbReference type="Proteomes" id="UP001139488"/>
    </source>
</evidence>
<dbReference type="Gene3D" id="1.10.10.10">
    <property type="entry name" value="Winged helix-like DNA-binding domain superfamily/Winged helix DNA-binding domain"/>
    <property type="match status" value="1"/>
</dbReference>
<dbReference type="EMBL" id="JAJNNZ010000005">
    <property type="protein sequence ID" value="MCJ2376797.1"/>
    <property type="molecule type" value="Genomic_DNA"/>
</dbReference>
<dbReference type="InterPro" id="IPR011663">
    <property type="entry name" value="UTRA"/>
</dbReference>
<dbReference type="Proteomes" id="UP001139488">
    <property type="component" value="Unassembled WGS sequence"/>
</dbReference>
<evidence type="ECO:0000256" key="2">
    <source>
        <dbReference type="ARBA" id="ARBA00023125"/>
    </source>
</evidence>
<name>A0A9X2AYK7_9VIBR</name>
<comment type="caution">
    <text evidence="5">The sequence shown here is derived from an EMBL/GenBank/DDBJ whole genome shotgun (WGS) entry which is preliminary data.</text>
</comment>
<organism evidence="5 6">
    <name type="scientific">Vibrio gelatinilyticus</name>
    <dbReference type="NCBI Taxonomy" id="2893468"/>
    <lineage>
        <taxon>Bacteria</taxon>
        <taxon>Pseudomonadati</taxon>
        <taxon>Pseudomonadota</taxon>
        <taxon>Gammaproteobacteria</taxon>
        <taxon>Vibrionales</taxon>
        <taxon>Vibrionaceae</taxon>
        <taxon>Vibrio</taxon>
    </lineage>
</organism>
<reference evidence="5" key="1">
    <citation type="submission" date="2021-11" db="EMBL/GenBank/DDBJ databases">
        <title>Vibrio ZSDE26 sp. nov. and Vibrio ZSDZ34 sp. nov., isolated from coastal seawater in Qingdao.</title>
        <authorList>
            <person name="Zhang P."/>
        </authorList>
    </citation>
    <scope>NUCLEOTIDE SEQUENCE</scope>
    <source>
        <strain evidence="5">ZSDZ34</strain>
    </source>
</reference>
<dbReference type="InterPro" id="IPR017722">
    <property type="entry name" value="Tscrpt_reg_PhnR"/>
</dbReference>
<dbReference type="NCBIfam" id="TIGR03337">
    <property type="entry name" value="phnR"/>
    <property type="match status" value="1"/>
</dbReference>
<protein>
    <submittedName>
        <fullName evidence="5">Phosphonate utilization transcriptional regulator PhnR</fullName>
    </submittedName>
</protein>
<feature type="domain" description="HTH gntR-type" evidence="4">
    <location>
        <begin position="1"/>
        <end position="68"/>
    </location>
</feature>
<dbReference type="SMART" id="SM00345">
    <property type="entry name" value="HTH_GNTR"/>
    <property type="match status" value="1"/>
</dbReference>
<evidence type="ECO:0000313" key="5">
    <source>
        <dbReference type="EMBL" id="MCJ2376797.1"/>
    </source>
</evidence>
<dbReference type="AlphaFoldDB" id="A0A9X2AYK7"/>
<dbReference type="InterPro" id="IPR036388">
    <property type="entry name" value="WH-like_DNA-bd_sf"/>
</dbReference>
<dbReference type="Gene3D" id="3.40.1410.10">
    <property type="entry name" value="Chorismate lyase-like"/>
    <property type="match status" value="1"/>
</dbReference>
<dbReference type="PANTHER" id="PTHR44846:SF7">
    <property type="entry name" value="TRANSCRIPTIONAL REGULATOR OF 2-AMINOETHYLPHOSPHONATE DEGRADATION OPERONS-RELATED"/>
    <property type="match status" value="1"/>
</dbReference>
<dbReference type="RefSeq" id="WP_244356723.1">
    <property type="nucleotide sequence ID" value="NZ_JAJNNZ010000005.1"/>
</dbReference>